<evidence type="ECO:0000313" key="2">
    <source>
        <dbReference type="Proteomes" id="UP000478417"/>
    </source>
</evidence>
<proteinExistence type="predicted"/>
<gene>
    <name evidence="1" type="ORF">G0Q06_01360</name>
</gene>
<protein>
    <submittedName>
        <fullName evidence="1">DUF932 domain-containing protein</fullName>
    </submittedName>
</protein>
<dbReference type="AlphaFoldDB" id="A0A6B2M003"/>
<organism evidence="1 2">
    <name type="scientific">Oceanipulchritudo coccoides</name>
    <dbReference type="NCBI Taxonomy" id="2706888"/>
    <lineage>
        <taxon>Bacteria</taxon>
        <taxon>Pseudomonadati</taxon>
        <taxon>Verrucomicrobiota</taxon>
        <taxon>Opitutia</taxon>
        <taxon>Puniceicoccales</taxon>
        <taxon>Oceanipulchritudinaceae</taxon>
        <taxon>Oceanipulchritudo</taxon>
    </lineage>
</organism>
<dbReference type="EMBL" id="JAAGNX010000001">
    <property type="protein sequence ID" value="NDV61090.1"/>
    <property type="molecule type" value="Genomic_DNA"/>
</dbReference>
<keyword evidence="2" id="KW-1185">Reference proteome</keyword>
<comment type="caution">
    <text evidence="1">The sequence shown here is derived from an EMBL/GenBank/DDBJ whole genome shotgun (WGS) entry which is preliminary data.</text>
</comment>
<dbReference type="Proteomes" id="UP000478417">
    <property type="component" value="Unassembled WGS sequence"/>
</dbReference>
<accession>A0A6B2M003</accession>
<evidence type="ECO:0000313" key="1">
    <source>
        <dbReference type="EMBL" id="NDV61090.1"/>
    </source>
</evidence>
<dbReference type="RefSeq" id="WP_163961707.1">
    <property type="nucleotide sequence ID" value="NZ_JAAGNX010000001.1"/>
</dbReference>
<reference evidence="1 2" key="1">
    <citation type="submission" date="2020-02" db="EMBL/GenBank/DDBJ databases">
        <title>Albibacoteraceae fam. nov., the first described family within the subdivision 4 Verrucomicrobia.</title>
        <authorList>
            <person name="Xi F."/>
        </authorList>
    </citation>
    <scope>NUCLEOTIDE SEQUENCE [LARGE SCALE GENOMIC DNA]</scope>
    <source>
        <strain evidence="1 2">CK1056</strain>
    </source>
</reference>
<sequence>MVLDLIEPPVAAPAPSRCNLCLHCGADLVKWDRVVSTPVPHATRSWQPVPHHYLVDMVRDACGRFLLDITGEAHAMTHDGNRYFGLFEIQEQSPDAEYHRVIGVRNSHDKCLPAGLVAGSQVLVCDNLCFSGEIKIARKHTTRILNDLDEMIDDAMLRLQDSWCIQHRRVERYKEFALNDVLAHDLMIRSVDRGVIPASKIPVVVDHWREPSHREFEPRNVWSLENAFTEALKGHLALLPARTGALHRLLDERTGFRSEYN</sequence>
<name>A0A6B2M003_9BACT</name>